<dbReference type="HOGENOM" id="CLU_055188_5_2_1"/>
<feature type="region of interest" description="Disordered" evidence="6">
    <location>
        <begin position="38"/>
        <end position="65"/>
    </location>
</feature>
<dbReference type="AlphaFoldDB" id="A7RVF0"/>
<accession>A7RVF0</accession>
<dbReference type="eggNOG" id="KOG0846">
    <property type="taxonomic scope" value="Eukaryota"/>
</dbReference>
<keyword evidence="3" id="KW-0687">Ribonucleoprotein</keyword>
<gene>
    <name evidence="8" type="ORF">NEMVEDRAFT_v1g94717</name>
</gene>
<dbReference type="GO" id="GO:0003735">
    <property type="term" value="F:structural constituent of ribosome"/>
    <property type="evidence" value="ECO:0000318"/>
    <property type="project" value="GO_Central"/>
</dbReference>
<proteinExistence type="inferred from homology"/>
<dbReference type="PANTHER" id="PTHR12934">
    <property type="entry name" value="50S RIBOSOMAL PROTEIN L15"/>
    <property type="match status" value="1"/>
</dbReference>
<dbReference type="PANTHER" id="PTHR12934:SF11">
    <property type="entry name" value="LARGE RIBOSOMAL SUBUNIT PROTEIN UL15M"/>
    <property type="match status" value="1"/>
</dbReference>
<evidence type="ECO:0000256" key="5">
    <source>
        <dbReference type="ARBA" id="ARBA00035423"/>
    </source>
</evidence>
<dbReference type="InterPro" id="IPR021131">
    <property type="entry name" value="Ribosomal_uL15/eL18"/>
</dbReference>
<dbReference type="Proteomes" id="UP000001593">
    <property type="component" value="Unassembled WGS sequence"/>
</dbReference>
<dbReference type="InterPro" id="IPR005749">
    <property type="entry name" value="Ribosomal_uL15_bac-type"/>
</dbReference>
<dbReference type="OMA" id="CAHYNKL"/>
<evidence type="ECO:0000256" key="4">
    <source>
        <dbReference type="ARBA" id="ARBA00035299"/>
    </source>
</evidence>
<evidence type="ECO:0000256" key="6">
    <source>
        <dbReference type="SAM" id="MobiDB-lite"/>
    </source>
</evidence>
<dbReference type="GO" id="GO:0005762">
    <property type="term" value="C:mitochondrial large ribosomal subunit"/>
    <property type="evidence" value="ECO:0000318"/>
    <property type="project" value="GO_Central"/>
</dbReference>
<evidence type="ECO:0000256" key="1">
    <source>
        <dbReference type="ARBA" id="ARBA00007320"/>
    </source>
</evidence>
<evidence type="ECO:0000259" key="7">
    <source>
        <dbReference type="Pfam" id="PF00828"/>
    </source>
</evidence>
<feature type="domain" description="Large ribosomal subunit protein uL15/eL18" evidence="7">
    <location>
        <begin position="90"/>
        <end position="166"/>
    </location>
</feature>
<dbReference type="Gene3D" id="3.100.10.10">
    <property type="match status" value="1"/>
</dbReference>
<dbReference type="FunCoup" id="A7RVF0">
    <property type="interactions" value="461"/>
</dbReference>
<dbReference type="PhylomeDB" id="A7RVF0"/>
<comment type="similarity">
    <text evidence="1">Belongs to the universal ribosomal protein uL15 family.</text>
</comment>
<evidence type="ECO:0000313" key="8">
    <source>
        <dbReference type="EMBL" id="EDO44563.1"/>
    </source>
</evidence>
<protein>
    <recommendedName>
        <fullName evidence="4">Large ribosomal subunit protein uL15m</fullName>
    </recommendedName>
    <alternativeName>
        <fullName evidence="5">39S ribosomal protein L15, mitochondrial</fullName>
    </alternativeName>
</protein>
<dbReference type="Pfam" id="PF00828">
    <property type="entry name" value="Ribosomal_L27A"/>
    <property type="match status" value="1"/>
</dbReference>
<dbReference type="FunFam" id="3.100.10.10:FF:000011">
    <property type="entry name" value="50S ribosomal subunit protein L15"/>
    <property type="match status" value="1"/>
</dbReference>
<evidence type="ECO:0000256" key="2">
    <source>
        <dbReference type="ARBA" id="ARBA00022980"/>
    </source>
</evidence>
<reference evidence="8 9" key="1">
    <citation type="journal article" date="2007" name="Science">
        <title>Sea anemone genome reveals ancestral eumetazoan gene repertoire and genomic organization.</title>
        <authorList>
            <person name="Putnam N.H."/>
            <person name="Srivastava M."/>
            <person name="Hellsten U."/>
            <person name="Dirks B."/>
            <person name="Chapman J."/>
            <person name="Salamov A."/>
            <person name="Terry A."/>
            <person name="Shapiro H."/>
            <person name="Lindquist E."/>
            <person name="Kapitonov V.V."/>
            <person name="Jurka J."/>
            <person name="Genikhovich G."/>
            <person name="Grigoriev I.V."/>
            <person name="Lucas S.M."/>
            <person name="Steele R.E."/>
            <person name="Finnerty J.R."/>
            <person name="Technau U."/>
            <person name="Martindale M.Q."/>
            <person name="Rokhsar D.S."/>
        </authorList>
    </citation>
    <scope>NUCLEOTIDE SEQUENCE [LARGE SCALE GENOMIC DNA]</scope>
    <source>
        <strain evidence="9">CH2 X CH6</strain>
    </source>
</reference>
<sequence>MASCYVQKNLDALKKLPRVALNNIRDLPEAFITVRSCPGSGRGKTAGRGHKGQGQRGTKPRLGFEGGQTPFYLRIPKHGFKNKFEKVYEPLNLNRLQYLIDSGRLNPKEQITMHELWKTGAVGKIKDGVKLLGTGNEWFQAKVDIEVSKASKTAIEAIERQGGKITCAHYNKLGLRVLLKPEKFEGKPIPRRAHPPSKLLPYYSSVEHRGYLADAEQVEKARLESRKSKESEVD</sequence>
<organism evidence="8 9">
    <name type="scientific">Nematostella vectensis</name>
    <name type="common">Starlet sea anemone</name>
    <dbReference type="NCBI Taxonomy" id="45351"/>
    <lineage>
        <taxon>Eukaryota</taxon>
        <taxon>Metazoa</taxon>
        <taxon>Cnidaria</taxon>
        <taxon>Anthozoa</taxon>
        <taxon>Hexacorallia</taxon>
        <taxon>Actiniaria</taxon>
        <taxon>Edwardsiidae</taxon>
        <taxon>Nematostella</taxon>
    </lineage>
</organism>
<dbReference type="InterPro" id="IPR030878">
    <property type="entry name" value="Ribosomal_uL15"/>
</dbReference>
<keyword evidence="2" id="KW-0689">Ribosomal protein</keyword>
<dbReference type="HAMAP" id="MF_01341">
    <property type="entry name" value="Ribosomal_uL15"/>
    <property type="match status" value="1"/>
</dbReference>
<evidence type="ECO:0000313" key="9">
    <source>
        <dbReference type="Proteomes" id="UP000001593"/>
    </source>
</evidence>
<evidence type="ECO:0000256" key="3">
    <source>
        <dbReference type="ARBA" id="ARBA00023274"/>
    </source>
</evidence>
<dbReference type="SUPFAM" id="SSF52080">
    <property type="entry name" value="Ribosomal proteins L15p and L18e"/>
    <property type="match status" value="1"/>
</dbReference>
<dbReference type="InterPro" id="IPR036227">
    <property type="entry name" value="Ribosomal_uL15/eL18_sf"/>
</dbReference>
<dbReference type="GO" id="GO:0006412">
    <property type="term" value="P:translation"/>
    <property type="evidence" value="ECO:0007669"/>
    <property type="project" value="InterPro"/>
</dbReference>
<keyword evidence="9" id="KW-1185">Reference proteome</keyword>
<dbReference type="NCBIfam" id="TIGR01071">
    <property type="entry name" value="rplO_bact"/>
    <property type="match status" value="1"/>
</dbReference>
<dbReference type="EMBL" id="DS469543">
    <property type="protein sequence ID" value="EDO44563.1"/>
    <property type="molecule type" value="Genomic_DNA"/>
</dbReference>
<dbReference type="InParanoid" id="A7RVF0"/>
<dbReference type="STRING" id="45351.A7RVF0"/>
<name>A7RVF0_NEMVE</name>